<dbReference type="SUPFAM" id="SSF51306">
    <property type="entry name" value="LexA/Signal peptidase"/>
    <property type="match status" value="1"/>
</dbReference>
<dbReference type="InterPro" id="IPR036286">
    <property type="entry name" value="LexA/Signal_pep-like_sf"/>
</dbReference>
<dbReference type="PROSITE" id="PS00761">
    <property type="entry name" value="SPASE_I_3"/>
    <property type="match status" value="1"/>
</dbReference>
<evidence type="ECO:0000256" key="6">
    <source>
        <dbReference type="RuleBase" id="RU362042"/>
    </source>
</evidence>
<dbReference type="InterPro" id="IPR019758">
    <property type="entry name" value="Pept_S26A_signal_pept_1_CS"/>
</dbReference>
<proteinExistence type="inferred from homology"/>
<protein>
    <recommendedName>
        <fullName evidence="4 6">Signal peptidase I</fullName>
        <ecNumber evidence="4 6">3.4.21.89</ecNumber>
    </recommendedName>
</protein>
<evidence type="ECO:0000259" key="7">
    <source>
        <dbReference type="Pfam" id="PF10502"/>
    </source>
</evidence>
<comment type="subcellular location">
    <subcellularLocation>
        <location evidence="2">Cell membrane</location>
        <topology evidence="2">Single-pass type II membrane protein</topology>
    </subcellularLocation>
    <subcellularLocation>
        <location evidence="6">Membrane</location>
        <topology evidence="6">Single-pass type II membrane protein</topology>
    </subcellularLocation>
</comment>
<name>A0ABW3SCT3_9BACL</name>
<dbReference type="PANTHER" id="PTHR43390">
    <property type="entry name" value="SIGNAL PEPTIDASE I"/>
    <property type="match status" value="1"/>
</dbReference>
<dbReference type="Pfam" id="PF10502">
    <property type="entry name" value="Peptidase_S26"/>
    <property type="match status" value="1"/>
</dbReference>
<comment type="catalytic activity">
    <reaction evidence="1 6">
        <text>Cleavage of hydrophobic, N-terminal signal or leader sequences from secreted and periplasmic proteins.</text>
        <dbReference type="EC" id="3.4.21.89"/>
    </reaction>
</comment>
<reference evidence="9" key="1">
    <citation type="journal article" date="2019" name="Int. J. Syst. Evol. Microbiol.">
        <title>The Global Catalogue of Microorganisms (GCM) 10K type strain sequencing project: providing services to taxonomists for standard genome sequencing and annotation.</title>
        <authorList>
            <consortium name="The Broad Institute Genomics Platform"/>
            <consortium name="The Broad Institute Genome Sequencing Center for Infectious Disease"/>
            <person name="Wu L."/>
            <person name="Ma J."/>
        </authorList>
    </citation>
    <scope>NUCLEOTIDE SEQUENCE [LARGE SCALE GENOMIC DNA]</scope>
    <source>
        <strain evidence="9">CCUG 48216</strain>
    </source>
</reference>
<dbReference type="RefSeq" id="WP_240268805.1">
    <property type="nucleotide sequence ID" value="NZ_JAKSXN010000016.1"/>
</dbReference>
<evidence type="ECO:0000313" key="9">
    <source>
        <dbReference type="Proteomes" id="UP001597211"/>
    </source>
</evidence>
<dbReference type="PRINTS" id="PR00727">
    <property type="entry name" value="LEADERPTASE"/>
</dbReference>
<dbReference type="Gene3D" id="2.10.109.10">
    <property type="entry name" value="Umud Fragment, subunit A"/>
    <property type="match status" value="1"/>
</dbReference>
<dbReference type="EMBL" id="JBHTKZ010000016">
    <property type="protein sequence ID" value="MFD1181766.1"/>
    <property type="molecule type" value="Genomic_DNA"/>
</dbReference>
<dbReference type="PANTHER" id="PTHR43390:SF1">
    <property type="entry name" value="CHLOROPLAST PROCESSING PEPTIDASE"/>
    <property type="match status" value="1"/>
</dbReference>
<sequence>MNAISALLILLTVLFGNPTEKTFIIDGPSMSPTINHGDRVMVNTELNDRIGKDDIIIFEQDDKSFCKRVIGIEGDHIETVGTQIRVNGKERYQSEAQIGKDTDITLQKDEFYVIGDNLDNSLDSRTYGPIKRSQIIGKVTSVMKMTNTNRIEEKRP</sequence>
<accession>A0ABW3SCT3</accession>
<dbReference type="NCBIfam" id="TIGR02227">
    <property type="entry name" value="sigpep_I_bact"/>
    <property type="match status" value="1"/>
</dbReference>
<dbReference type="CDD" id="cd06530">
    <property type="entry name" value="S26_SPase_I"/>
    <property type="match status" value="1"/>
</dbReference>
<comment type="similarity">
    <text evidence="3 6">Belongs to the peptidase S26 family.</text>
</comment>
<keyword evidence="5 6" id="KW-0378">Hydrolase</keyword>
<dbReference type="InterPro" id="IPR019533">
    <property type="entry name" value="Peptidase_S26"/>
</dbReference>
<organism evidence="8 9">
    <name type="scientific">Paenibacillus timonensis</name>
    <dbReference type="NCBI Taxonomy" id="225915"/>
    <lineage>
        <taxon>Bacteria</taxon>
        <taxon>Bacillati</taxon>
        <taxon>Bacillota</taxon>
        <taxon>Bacilli</taxon>
        <taxon>Bacillales</taxon>
        <taxon>Paenibacillaceae</taxon>
        <taxon>Paenibacillus</taxon>
    </lineage>
</organism>
<dbReference type="Proteomes" id="UP001597211">
    <property type="component" value="Unassembled WGS sequence"/>
</dbReference>
<gene>
    <name evidence="8" type="primary">lepB</name>
    <name evidence="8" type="ORF">ACFQ2Z_10375</name>
</gene>
<evidence type="ECO:0000256" key="1">
    <source>
        <dbReference type="ARBA" id="ARBA00000677"/>
    </source>
</evidence>
<evidence type="ECO:0000256" key="4">
    <source>
        <dbReference type="ARBA" id="ARBA00013208"/>
    </source>
</evidence>
<dbReference type="GO" id="GO:0009003">
    <property type="term" value="F:signal peptidase activity"/>
    <property type="evidence" value="ECO:0007669"/>
    <property type="project" value="UniProtKB-EC"/>
</dbReference>
<evidence type="ECO:0000256" key="2">
    <source>
        <dbReference type="ARBA" id="ARBA00004401"/>
    </source>
</evidence>
<keyword evidence="9" id="KW-1185">Reference proteome</keyword>
<keyword evidence="6" id="KW-0645">Protease</keyword>
<evidence type="ECO:0000256" key="5">
    <source>
        <dbReference type="ARBA" id="ARBA00022801"/>
    </source>
</evidence>
<comment type="caution">
    <text evidence="8">The sequence shown here is derived from an EMBL/GenBank/DDBJ whole genome shotgun (WGS) entry which is preliminary data.</text>
</comment>
<feature type="domain" description="Peptidase S26" evidence="7">
    <location>
        <begin position="8"/>
        <end position="142"/>
    </location>
</feature>
<dbReference type="EC" id="3.4.21.89" evidence="4 6"/>
<dbReference type="InterPro" id="IPR000223">
    <property type="entry name" value="Pept_S26A_signal_pept_1"/>
</dbReference>
<evidence type="ECO:0000313" key="8">
    <source>
        <dbReference type="EMBL" id="MFD1181766.1"/>
    </source>
</evidence>
<evidence type="ECO:0000256" key="3">
    <source>
        <dbReference type="ARBA" id="ARBA00009370"/>
    </source>
</evidence>